<gene>
    <name evidence="1" type="ORF">ACFSGJ_18055</name>
</gene>
<sequence>MLTFPLSTDDFLRRLPISRMTFELQEAMEFSETDQGDLITADLGTRLWQGEITLGRITSDEAADAITLIDVLRSAGRSFAAFDTNRPGPRNDPDGAQLGTATVTVSALSARELRLSGLPAGYVLRRGDYLGWDYGSNPVRRALHKVVDLAAMADPAGTVSFEVVPHLRAGATSLGPVRLLRPWCTAIILPGSTNPGTVSSTITEGASFRWRQTLRY</sequence>
<keyword evidence="2" id="KW-1185">Reference proteome</keyword>
<comment type="caution">
    <text evidence="1">The sequence shown here is derived from an EMBL/GenBank/DDBJ whole genome shotgun (WGS) entry which is preliminary data.</text>
</comment>
<evidence type="ECO:0000313" key="2">
    <source>
        <dbReference type="Proteomes" id="UP001597353"/>
    </source>
</evidence>
<name>A0ABW4S941_9RHOB</name>
<dbReference type="RefSeq" id="WP_390265107.1">
    <property type="nucleotide sequence ID" value="NZ_JBHUGH010000034.1"/>
</dbReference>
<protein>
    <submittedName>
        <fullName evidence="1">Uncharacterized protein</fullName>
    </submittedName>
</protein>
<dbReference type="Proteomes" id="UP001597353">
    <property type="component" value="Unassembled WGS sequence"/>
</dbReference>
<accession>A0ABW4S941</accession>
<dbReference type="EMBL" id="JBHUGH010000034">
    <property type="protein sequence ID" value="MFD1914110.1"/>
    <property type="molecule type" value="Genomic_DNA"/>
</dbReference>
<proteinExistence type="predicted"/>
<reference evidence="2" key="1">
    <citation type="journal article" date="2019" name="Int. J. Syst. Evol. Microbiol.">
        <title>The Global Catalogue of Microorganisms (GCM) 10K type strain sequencing project: providing services to taxonomists for standard genome sequencing and annotation.</title>
        <authorList>
            <consortium name="The Broad Institute Genomics Platform"/>
            <consortium name="The Broad Institute Genome Sequencing Center for Infectious Disease"/>
            <person name="Wu L."/>
            <person name="Ma J."/>
        </authorList>
    </citation>
    <scope>NUCLEOTIDE SEQUENCE [LARGE SCALE GENOMIC DNA]</scope>
    <source>
        <strain evidence="2">CGMCC 4.7242</strain>
    </source>
</reference>
<evidence type="ECO:0000313" key="1">
    <source>
        <dbReference type="EMBL" id="MFD1914110.1"/>
    </source>
</evidence>
<organism evidence="1 2">
    <name type="scientific">Halodurantibacterium flavum</name>
    <dbReference type="NCBI Taxonomy" id="1382802"/>
    <lineage>
        <taxon>Bacteria</taxon>
        <taxon>Pseudomonadati</taxon>
        <taxon>Pseudomonadota</taxon>
        <taxon>Alphaproteobacteria</taxon>
        <taxon>Rhodobacterales</taxon>
        <taxon>Paracoccaceae</taxon>
        <taxon>Halodurantibacterium</taxon>
    </lineage>
</organism>